<proteinExistence type="predicted"/>
<reference evidence="1 2" key="1">
    <citation type="submission" date="2018-04" db="EMBL/GenBank/DDBJ databases">
        <title>Genomic Encyclopedia of Type Strains, Phase IV (KMG-IV): sequencing the most valuable type-strain genomes for metagenomic binning, comparative biology and taxonomic classification.</title>
        <authorList>
            <person name="Goeker M."/>
        </authorList>
    </citation>
    <scope>NUCLEOTIDE SEQUENCE [LARGE SCALE GENOMIC DNA]</scope>
    <source>
        <strain evidence="1 2">DSM 45771</strain>
    </source>
</reference>
<organism evidence="1 2">
    <name type="scientific">Actinomycetospora cinnamomea</name>
    <dbReference type="NCBI Taxonomy" id="663609"/>
    <lineage>
        <taxon>Bacteria</taxon>
        <taxon>Bacillati</taxon>
        <taxon>Actinomycetota</taxon>
        <taxon>Actinomycetes</taxon>
        <taxon>Pseudonocardiales</taxon>
        <taxon>Pseudonocardiaceae</taxon>
        <taxon>Actinomycetospora</taxon>
    </lineage>
</organism>
<comment type="caution">
    <text evidence="1">The sequence shown here is derived from an EMBL/GenBank/DDBJ whole genome shotgun (WGS) entry which is preliminary data.</text>
</comment>
<keyword evidence="2" id="KW-1185">Reference proteome</keyword>
<evidence type="ECO:0000313" key="2">
    <source>
        <dbReference type="Proteomes" id="UP000245639"/>
    </source>
</evidence>
<sequence>MRPAGVDAASRPAIPVGTHAPVTNSALSADFVTEVLAMVEVGDGYPRPWAPVHSHMVQR</sequence>
<name>A0A2U1FL83_9PSEU</name>
<gene>
    <name evidence="1" type="ORF">C8D89_10267</name>
</gene>
<accession>A0A2U1FL83</accession>
<dbReference type="Proteomes" id="UP000245639">
    <property type="component" value="Unassembled WGS sequence"/>
</dbReference>
<dbReference type="EMBL" id="QEKW01000002">
    <property type="protein sequence ID" value="PVZ12919.1"/>
    <property type="molecule type" value="Genomic_DNA"/>
</dbReference>
<dbReference type="AlphaFoldDB" id="A0A2U1FL83"/>
<evidence type="ECO:0000313" key="1">
    <source>
        <dbReference type="EMBL" id="PVZ12919.1"/>
    </source>
</evidence>
<protein>
    <submittedName>
        <fullName evidence="1">Uncharacterized protein</fullName>
    </submittedName>
</protein>